<protein>
    <recommendedName>
        <fullName evidence="11">NADH-quinone oxidoreductase subunit A</fullName>
        <ecNumber evidence="11">7.1.1.-</ecNumber>
    </recommendedName>
    <alternativeName>
        <fullName evidence="11">NADH dehydrogenase I subunit A</fullName>
    </alternativeName>
    <alternativeName>
        <fullName evidence="11">NDH-1 subunit A</fullName>
    </alternativeName>
    <alternativeName>
        <fullName evidence="11">NUO1</fullName>
    </alternativeName>
</protein>
<evidence type="ECO:0000256" key="4">
    <source>
        <dbReference type="ARBA" id="ARBA00022475"/>
    </source>
</evidence>
<proteinExistence type="inferred from homology"/>
<dbReference type="InterPro" id="IPR000440">
    <property type="entry name" value="NADH_UbQ/plastoQ_OxRdtase_su3"/>
</dbReference>
<evidence type="ECO:0000256" key="1">
    <source>
        <dbReference type="ARBA" id="ARBA00004141"/>
    </source>
</evidence>
<keyword evidence="3 11" id="KW-0813">Transport</keyword>
<evidence type="ECO:0000256" key="11">
    <source>
        <dbReference type="HAMAP-Rule" id="MF_01394"/>
    </source>
</evidence>
<evidence type="ECO:0000256" key="6">
    <source>
        <dbReference type="ARBA" id="ARBA00022719"/>
    </source>
</evidence>
<keyword evidence="9 11" id="KW-0520">NAD</keyword>
<evidence type="ECO:0000256" key="10">
    <source>
        <dbReference type="ARBA" id="ARBA00023136"/>
    </source>
</evidence>
<organism evidence="13">
    <name type="scientific">Aquifex aeolicus</name>
    <dbReference type="NCBI Taxonomy" id="63363"/>
    <lineage>
        <taxon>Bacteria</taxon>
        <taxon>Pseudomonadati</taxon>
        <taxon>Aquificota</taxon>
        <taxon>Aquificia</taxon>
        <taxon>Aquificales</taxon>
        <taxon>Aquificaceae</taxon>
        <taxon>Aquifex</taxon>
    </lineage>
</organism>
<dbReference type="HAMAP" id="MF_01394">
    <property type="entry name" value="NDH1_NuoA"/>
    <property type="match status" value="1"/>
</dbReference>
<keyword evidence="4 11" id="KW-1003">Cell membrane</keyword>
<dbReference type="InterPro" id="IPR023043">
    <property type="entry name" value="NAD(P)H_OxRDtase_bac/plastid"/>
</dbReference>
<keyword evidence="7 11" id="KW-1278">Translocase</keyword>
<dbReference type="GO" id="GO:0048038">
    <property type="term" value="F:quinone binding"/>
    <property type="evidence" value="ECO:0007669"/>
    <property type="project" value="UniProtKB-KW"/>
</dbReference>
<evidence type="ECO:0000256" key="8">
    <source>
        <dbReference type="ARBA" id="ARBA00022989"/>
    </source>
</evidence>
<feature type="transmembrane region" description="Helical" evidence="11">
    <location>
        <begin position="6"/>
        <end position="30"/>
    </location>
</feature>
<evidence type="ECO:0000256" key="7">
    <source>
        <dbReference type="ARBA" id="ARBA00022967"/>
    </source>
</evidence>
<dbReference type="EMBL" id="DRNB01000016">
    <property type="protein sequence ID" value="HHJ63390.1"/>
    <property type="molecule type" value="Genomic_DNA"/>
</dbReference>
<accession>A0A7C5L981</accession>
<dbReference type="InterPro" id="IPR038430">
    <property type="entry name" value="NDAH_ubi_oxred_su3_sf"/>
</dbReference>
<dbReference type="Gene3D" id="1.20.58.1610">
    <property type="entry name" value="NADH:ubiquinone/plastoquinone oxidoreductase, chain 3"/>
    <property type="match status" value="1"/>
</dbReference>
<dbReference type="PANTHER" id="PTHR11058:SF22">
    <property type="entry name" value="NADH-QUINONE OXIDOREDUCTASE SUBUNIT A"/>
    <property type="match status" value="1"/>
</dbReference>
<name>A0A7C5L981_AQUAO</name>
<keyword evidence="8 11" id="KW-1133">Transmembrane helix</keyword>
<dbReference type="GO" id="GO:0050136">
    <property type="term" value="F:NADH dehydrogenase (quinone) (non-electrogenic) activity"/>
    <property type="evidence" value="ECO:0007669"/>
    <property type="project" value="UniProtKB-UniRule"/>
</dbReference>
<dbReference type="AlphaFoldDB" id="A0A7C5L981"/>
<comment type="subcellular location">
    <subcellularLocation>
        <location evidence="11 12">Cell membrane</location>
        <topology evidence="11 12">Multi-pass membrane protein</topology>
    </subcellularLocation>
    <subcellularLocation>
        <location evidence="1">Membrane</location>
        <topology evidence="1">Multi-pass membrane protein</topology>
    </subcellularLocation>
</comment>
<evidence type="ECO:0000256" key="2">
    <source>
        <dbReference type="ARBA" id="ARBA00008472"/>
    </source>
</evidence>
<comment type="function">
    <text evidence="11">NDH-1 shuttles electrons from NADH, via FMN and iron-sulfur (Fe-S) centers, to quinones in the respiratory chain. The immediate electron acceptor for the enzyme in this species is believed to be ubiquinone. Couples the redox reaction to proton translocation (for every two electrons transferred, four hydrogen ions are translocated across the cytoplasmic membrane), and thus conserves the redox energy in a proton gradient.</text>
</comment>
<keyword evidence="6 11" id="KW-0874">Quinone</keyword>
<evidence type="ECO:0000256" key="9">
    <source>
        <dbReference type="ARBA" id="ARBA00023027"/>
    </source>
</evidence>
<comment type="caution">
    <text evidence="13">The sequence shown here is derived from an EMBL/GenBank/DDBJ whole genome shotgun (WGS) entry which is preliminary data.</text>
</comment>
<comment type="similarity">
    <text evidence="2 11 12">Belongs to the complex I subunit 3 family.</text>
</comment>
<evidence type="ECO:0000256" key="5">
    <source>
        <dbReference type="ARBA" id="ARBA00022692"/>
    </source>
</evidence>
<evidence type="ECO:0000313" key="13">
    <source>
        <dbReference type="EMBL" id="HHJ63390.1"/>
    </source>
</evidence>
<sequence>MKGMEYIGFLLFFAIMVGIAAVMISLNWLFGPRTPQEYEDYPYECGVPLYDECAQTTFHQGYYLLGLLLLLFDIEAAFLFPWTVVYRWLGVFGFVEMFLFVLILTYGLLYAWRKGALNWQFEMEEE</sequence>
<keyword evidence="5 11" id="KW-0812">Transmembrane</keyword>
<keyword evidence="11" id="KW-0830">Ubiquinone</keyword>
<dbReference type="GO" id="GO:0030964">
    <property type="term" value="C:NADH dehydrogenase complex"/>
    <property type="evidence" value="ECO:0007669"/>
    <property type="project" value="TreeGrafter"/>
</dbReference>
<dbReference type="EC" id="7.1.1.-" evidence="11"/>
<feature type="transmembrane region" description="Helical" evidence="11">
    <location>
        <begin position="62"/>
        <end position="82"/>
    </location>
</feature>
<dbReference type="GO" id="GO:0008137">
    <property type="term" value="F:NADH dehydrogenase (ubiquinone) activity"/>
    <property type="evidence" value="ECO:0007669"/>
    <property type="project" value="InterPro"/>
</dbReference>
<dbReference type="Pfam" id="PF00507">
    <property type="entry name" value="Oxidored_q4"/>
    <property type="match status" value="1"/>
</dbReference>
<comment type="catalytic activity">
    <reaction evidence="11 12">
        <text>a quinone + NADH + 5 H(+)(in) = a quinol + NAD(+) + 4 H(+)(out)</text>
        <dbReference type="Rhea" id="RHEA:57888"/>
        <dbReference type="ChEBI" id="CHEBI:15378"/>
        <dbReference type="ChEBI" id="CHEBI:24646"/>
        <dbReference type="ChEBI" id="CHEBI:57540"/>
        <dbReference type="ChEBI" id="CHEBI:57945"/>
        <dbReference type="ChEBI" id="CHEBI:132124"/>
    </reaction>
</comment>
<evidence type="ECO:0000256" key="12">
    <source>
        <dbReference type="RuleBase" id="RU003639"/>
    </source>
</evidence>
<feature type="transmembrane region" description="Helical" evidence="11">
    <location>
        <begin position="88"/>
        <end position="112"/>
    </location>
</feature>
<comment type="subunit">
    <text evidence="11">NDH-1 is composed of 14 different subunits. Subunits NuoA, H, J, K, L, M, N constitute the membrane sector of the complex.</text>
</comment>
<dbReference type="PANTHER" id="PTHR11058">
    <property type="entry name" value="NADH-UBIQUINONE OXIDOREDUCTASE CHAIN 3"/>
    <property type="match status" value="1"/>
</dbReference>
<gene>
    <name evidence="11" type="primary">nuoA</name>
    <name evidence="13" type="ORF">ENJ61_00625</name>
</gene>
<reference evidence="13" key="1">
    <citation type="journal article" date="2020" name="mSystems">
        <title>Genome- and Community-Level Interaction Insights into Carbon Utilization and Element Cycling Functions of Hydrothermarchaeota in Hydrothermal Sediment.</title>
        <authorList>
            <person name="Zhou Z."/>
            <person name="Liu Y."/>
            <person name="Xu W."/>
            <person name="Pan J."/>
            <person name="Luo Z.H."/>
            <person name="Li M."/>
        </authorList>
    </citation>
    <scope>NUCLEOTIDE SEQUENCE [LARGE SCALE GENOMIC DNA]</scope>
    <source>
        <strain evidence="13">HyVt-501</strain>
    </source>
</reference>
<dbReference type="Proteomes" id="UP000885792">
    <property type="component" value="Unassembled WGS sequence"/>
</dbReference>
<dbReference type="GO" id="GO:0005886">
    <property type="term" value="C:plasma membrane"/>
    <property type="evidence" value="ECO:0007669"/>
    <property type="project" value="UniProtKB-SubCell"/>
</dbReference>
<keyword evidence="10 11" id="KW-0472">Membrane</keyword>
<evidence type="ECO:0000256" key="3">
    <source>
        <dbReference type="ARBA" id="ARBA00022448"/>
    </source>
</evidence>